<protein>
    <recommendedName>
        <fullName evidence="3">LTXXQ motif protein</fullName>
    </recommendedName>
</protein>
<name>A0A382K307_9ZZZZ</name>
<accession>A0A382K307</accession>
<dbReference type="AlphaFoldDB" id="A0A382K307"/>
<keyword evidence="1" id="KW-0472">Membrane</keyword>
<evidence type="ECO:0000313" key="2">
    <source>
        <dbReference type="EMBL" id="SVC18386.1"/>
    </source>
</evidence>
<dbReference type="EMBL" id="UINC01077860">
    <property type="protein sequence ID" value="SVC18386.1"/>
    <property type="molecule type" value="Genomic_DNA"/>
</dbReference>
<proteinExistence type="predicted"/>
<reference evidence="2" key="1">
    <citation type="submission" date="2018-05" db="EMBL/GenBank/DDBJ databases">
        <authorList>
            <person name="Lanie J.A."/>
            <person name="Ng W.-L."/>
            <person name="Kazmierczak K.M."/>
            <person name="Andrzejewski T.M."/>
            <person name="Davidsen T.M."/>
            <person name="Wayne K.J."/>
            <person name="Tettelin H."/>
            <person name="Glass J.I."/>
            <person name="Rusch D."/>
            <person name="Podicherti R."/>
            <person name="Tsui H.-C.T."/>
            <person name="Winkler M.E."/>
        </authorList>
    </citation>
    <scope>NUCLEOTIDE SEQUENCE</scope>
</reference>
<feature type="transmembrane region" description="Helical" evidence="1">
    <location>
        <begin position="41"/>
        <end position="59"/>
    </location>
</feature>
<organism evidence="2">
    <name type="scientific">marine metagenome</name>
    <dbReference type="NCBI Taxonomy" id="408172"/>
    <lineage>
        <taxon>unclassified sequences</taxon>
        <taxon>metagenomes</taxon>
        <taxon>ecological metagenomes</taxon>
    </lineage>
</organism>
<evidence type="ECO:0008006" key="3">
    <source>
        <dbReference type="Google" id="ProtNLM"/>
    </source>
</evidence>
<sequence length="190" mass="20461">KEFFLGNFSLGGSVIGGWVDSPWSPIWPTQKQMQNIMKKTITILSVCFLAVAFATPAVAADKKKKKAPTAVRVPKTVELTADQKTKLDALNKEFGPKLAELRAKAASVITKDQKKVSAEALKKAKADGKKGKELQAAANAALALTDDQKKQQAETKKAAGSLNKEIRGKFAALLTDEQKAKLKGGKKKKN</sequence>
<keyword evidence="1" id="KW-1133">Transmembrane helix</keyword>
<feature type="non-terminal residue" evidence="2">
    <location>
        <position position="1"/>
    </location>
</feature>
<keyword evidence="1" id="KW-0812">Transmembrane</keyword>
<evidence type="ECO:0000256" key="1">
    <source>
        <dbReference type="SAM" id="Phobius"/>
    </source>
</evidence>
<gene>
    <name evidence="2" type="ORF">METZ01_LOCUS271240</name>
</gene>